<reference evidence="1" key="1">
    <citation type="thesis" date="2020" institute="ProQuest LLC" country="789 East Eisenhower Parkway, Ann Arbor, MI, USA">
        <title>Comparative Genomics and Chromosome Evolution.</title>
        <authorList>
            <person name="Mudd A.B."/>
        </authorList>
    </citation>
    <scope>NUCLEOTIDE SEQUENCE</scope>
    <source>
        <strain evidence="1">HN-11 Male</strain>
        <tissue evidence="1">Kidney and liver</tissue>
    </source>
</reference>
<dbReference type="Proteomes" id="UP000770717">
    <property type="component" value="Unassembled WGS sequence"/>
</dbReference>
<keyword evidence="2" id="KW-1185">Reference proteome</keyword>
<organism evidence="1 2">
    <name type="scientific">Eleutherodactylus coqui</name>
    <name type="common">Puerto Rican coqui</name>
    <dbReference type="NCBI Taxonomy" id="57060"/>
    <lineage>
        <taxon>Eukaryota</taxon>
        <taxon>Metazoa</taxon>
        <taxon>Chordata</taxon>
        <taxon>Craniata</taxon>
        <taxon>Vertebrata</taxon>
        <taxon>Euteleostomi</taxon>
        <taxon>Amphibia</taxon>
        <taxon>Batrachia</taxon>
        <taxon>Anura</taxon>
        <taxon>Neobatrachia</taxon>
        <taxon>Hyloidea</taxon>
        <taxon>Eleutherodactylidae</taxon>
        <taxon>Eleutherodactylinae</taxon>
        <taxon>Eleutherodactylus</taxon>
        <taxon>Eleutherodactylus</taxon>
    </lineage>
</organism>
<accession>A0A8J6K9E4</accession>
<sequence>MRGDRPRHRGSAASKAGWSLAVVVTRRISPLRSLHHRPISNFTENSRLGHHRNPLGEHPAWQRPIKRPLIQCSKMLLTSWKIVFGEYRIQEKE</sequence>
<dbReference type="EMBL" id="WNTK01000005">
    <property type="protein sequence ID" value="KAG9483470.1"/>
    <property type="molecule type" value="Genomic_DNA"/>
</dbReference>
<gene>
    <name evidence="1" type="ORF">GDO78_009404</name>
</gene>
<proteinExistence type="predicted"/>
<dbReference type="AlphaFoldDB" id="A0A8J6K9E4"/>
<comment type="caution">
    <text evidence="1">The sequence shown here is derived from an EMBL/GenBank/DDBJ whole genome shotgun (WGS) entry which is preliminary data.</text>
</comment>
<evidence type="ECO:0000313" key="2">
    <source>
        <dbReference type="Proteomes" id="UP000770717"/>
    </source>
</evidence>
<name>A0A8J6K9E4_ELECQ</name>
<evidence type="ECO:0000313" key="1">
    <source>
        <dbReference type="EMBL" id="KAG9483470.1"/>
    </source>
</evidence>
<protein>
    <submittedName>
        <fullName evidence="1">Uncharacterized protein</fullName>
    </submittedName>
</protein>